<dbReference type="InterPro" id="IPR000835">
    <property type="entry name" value="HTH_MarR-typ"/>
</dbReference>
<feature type="domain" description="N-acetyltransferase" evidence="4">
    <location>
        <begin position="152"/>
        <end position="295"/>
    </location>
</feature>
<dbReference type="SUPFAM" id="SSF46785">
    <property type="entry name" value="Winged helix' DNA-binding domain"/>
    <property type="match status" value="1"/>
</dbReference>
<dbReference type="InterPro" id="IPR036388">
    <property type="entry name" value="WH-like_DNA-bd_sf"/>
</dbReference>
<dbReference type="InterPro" id="IPR050832">
    <property type="entry name" value="Bact_Acetyltransf"/>
</dbReference>
<dbReference type="PROSITE" id="PS51186">
    <property type="entry name" value="GNAT"/>
    <property type="match status" value="1"/>
</dbReference>
<dbReference type="RefSeq" id="WP_369207401.1">
    <property type="nucleotide sequence ID" value="NZ_JBFNXQ010000042.1"/>
</dbReference>
<evidence type="ECO:0000256" key="1">
    <source>
        <dbReference type="ARBA" id="ARBA00022679"/>
    </source>
</evidence>
<dbReference type="CDD" id="cd04301">
    <property type="entry name" value="NAT_SF"/>
    <property type="match status" value="1"/>
</dbReference>
<dbReference type="EC" id="2.3.1.-" evidence="5"/>
<feature type="domain" description="HTH marR-type" evidence="3">
    <location>
        <begin position="1"/>
        <end position="135"/>
    </location>
</feature>
<dbReference type="GO" id="GO:0016746">
    <property type="term" value="F:acyltransferase activity"/>
    <property type="evidence" value="ECO:0007669"/>
    <property type="project" value="UniProtKB-KW"/>
</dbReference>
<dbReference type="SMART" id="SM00347">
    <property type="entry name" value="HTH_MARR"/>
    <property type="match status" value="1"/>
</dbReference>
<keyword evidence="6" id="KW-1185">Reference proteome</keyword>
<keyword evidence="2 5" id="KW-0012">Acyltransferase</keyword>
<evidence type="ECO:0000259" key="4">
    <source>
        <dbReference type="PROSITE" id="PS51186"/>
    </source>
</evidence>
<name>A0ABV3XFZ8_9ACTN</name>
<evidence type="ECO:0000313" key="5">
    <source>
        <dbReference type="EMBL" id="MEX5719505.1"/>
    </source>
</evidence>
<protein>
    <submittedName>
        <fullName evidence="5">GNAT family N-acetyltransferase</fullName>
        <ecNumber evidence="5">2.3.1.-</ecNumber>
    </submittedName>
</protein>
<evidence type="ECO:0000313" key="6">
    <source>
        <dbReference type="Proteomes" id="UP001560045"/>
    </source>
</evidence>
<evidence type="ECO:0000256" key="2">
    <source>
        <dbReference type="ARBA" id="ARBA00023315"/>
    </source>
</evidence>
<reference evidence="5 6" key="1">
    <citation type="submission" date="2024-06" db="EMBL/GenBank/DDBJ databases">
        <title>Draft genome sequence of Geodermatophilus badlandi, a novel member of the Geodermatophilaceae isolated from badland sedimentary rocks in the Red desert, Wyoming, USA.</title>
        <authorList>
            <person name="Ben Tekaya S."/>
            <person name="Nouioui I."/>
            <person name="Flores G.M."/>
            <person name="Shaal M.N."/>
            <person name="Bredoire F."/>
            <person name="Basile F."/>
            <person name="Van Diepen L."/>
            <person name="Ward N.L."/>
        </authorList>
    </citation>
    <scope>NUCLEOTIDE SEQUENCE [LARGE SCALE GENOMIC DNA]</scope>
    <source>
        <strain evidence="5 6">WL48A</strain>
    </source>
</reference>
<dbReference type="Gene3D" id="3.40.630.30">
    <property type="match status" value="1"/>
</dbReference>
<evidence type="ECO:0000259" key="3">
    <source>
        <dbReference type="PROSITE" id="PS50995"/>
    </source>
</evidence>
<keyword evidence="1 5" id="KW-0808">Transferase</keyword>
<dbReference type="InterPro" id="IPR016181">
    <property type="entry name" value="Acyl_CoA_acyltransferase"/>
</dbReference>
<dbReference type="InterPro" id="IPR000182">
    <property type="entry name" value="GNAT_dom"/>
</dbReference>
<dbReference type="Pfam" id="PF12802">
    <property type="entry name" value="MarR_2"/>
    <property type="match status" value="1"/>
</dbReference>
<accession>A0ABV3XFZ8</accession>
<organism evidence="5 6">
    <name type="scientific">Geodermatophilus maliterrae</name>
    <dbReference type="NCBI Taxonomy" id="3162531"/>
    <lineage>
        <taxon>Bacteria</taxon>
        <taxon>Bacillati</taxon>
        <taxon>Actinomycetota</taxon>
        <taxon>Actinomycetes</taxon>
        <taxon>Geodermatophilales</taxon>
        <taxon>Geodermatophilaceae</taxon>
        <taxon>Geodermatophilus</taxon>
    </lineage>
</organism>
<dbReference type="PANTHER" id="PTHR43877:SF2">
    <property type="entry name" value="AMINOALKYLPHOSPHONATE N-ACETYLTRANSFERASE-RELATED"/>
    <property type="match status" value="1"/>
</dbReference>
<dbReference type="PANTHER" id="PTHR43877">
    <property type="entry name" value="AMINOALKYLPHOSPHONATE N-ACETYLTRANSFERASE-RELATED-RELATED"/>
    <property type="match status" value="1"/>
</dbReference>
<dbReference type="SUPFAM" id="SSF55729">
    <property type="entry name" value="Acyl-CoA N-acyltransferases (Nat)"/>
    <property type="match status" value="1"/>
</dbReference>
<sequence>MDDAVAQVRRFNRTVTHRVGALEDAFLARSRPLGHSRVLWEIGDSGTDVRELRSRLDLDSGYLSRVLRALEDAGLVEVGTSPADGRVRVARLTAAGAGERAELDARSDDAAAAVLTGLSAPQRARLLAAMAEVDRLLQASMVDVAPADPRDPDARHCLAAYFAELARRFDRGFDPGRSLPATDEELVPPAGVLLLARLHGEPVGCAALKLHGPQPAEVKRMWVAESVRGLGVGRRLLTAVEEHAAAAGVRTLRLETNRALGEAITLYRSAGYREVPAFNDEPFADHWFEKQLAAERGDPGRSPGRSPA</sequence>
<dbReference type="PROSITE" id="PS50995">
    <property type="entry name" value="HTH_MARR_2"/>
    <property type="match status" value="1"/>
</dbReference>
<dbReference type="Gene3D" id="1.10.10.10">
    <property type="entry name" value="Winged helix-like DNA-binding domain superfamily/Winged helix DNA-binding domain"/>
    <property type="match status" value="1"/>
</dbReference>
<dbReference type="EMBL" id="JBFNXQ010000042">
    <property type="protein sequence ID" value="MEX5719505.1"/>
    <property type="molecule type" value="Genomic_DNA"/>
</dbReference>
<gene>
    <name evidence="5" type="ORF">ABQ292_14160</name>
</gene>
<proteinExistence type="predicted"/>
<dbReference type="Proteomes" id="UP001560045">
    <property type="component" value="Unassembled WGS sequence"/>
</dbReference>
<dbReference type="Pfam" id="PF00583">
    <property type="entry name" value="Acetyltransf_1"/>
    <property type="match status" value="1"/>
</dbReference>
<dbReference type="InterPro" id="IPR036390">
    <property type="entry name" value="WH_DNA-bd_sf"/>
</dbReference>
<comment type="caution">
    <text evidence="5">The sequence shown here is derived from an EMBL/GenBank/DDBJ whole genome shotgun (WGS) entry which is preliminary data.</text>
</comment>